<evidence type="ECO:0000313" key="2">
    <source>
        <dbReference type="Proteomes" id="UP001281147"/>
    </source>
</evidence>
<organism evidence="1 2">
    <name type="scientific">Vermiconidia calcicola</name>
    <dbReference type="NCBI Taxonomy" id="1690605"/>
    <lineage>
        <taxon>Eukaryota</taxon>
        <taxon>Fungi</taxon>
        <taxon>Dikarya</taxon>
        <taxon>Ascomycota</taxon>
        <taxon>Pezizomycotina</taxon>
        <taxon>Dothideomycetes</taxon>
        <taxon>Dothideomycetidae</taxon>
        <taxon>Mycosphaerellales</taxon>
        <taxon>Extremaceae</taxon>
        <taxon>Vermiconidia</taxon>
    </lineage>
</organism>
<protein>
    <submittedName>
        <fullName evidence="1">Uncharacterized protein</fullName>
    </submittedName>
</protein>
<keyword evidence="2" id="KW-1185">Reference proteome</keyword>
<proteinExistence type="predicted"/>
<sequence length="313" mass="35158">MATNAQQVNGASTQASRFDPNFTESVINANGPKANPRLAKVMASLTRHLHDFCRENEITIDEYMAGIDMINRAGQMSNEKRNEGLLLADIFGMESLADEITHKLASEAKDAPTATAILGPFWRRDAPIYRMGESIVKGFPEGDHVMMHGKVTDFDTGKPIENAEIDIWHTGPNGLYESQDPDQPDMNLRGRFYTGPKGEYNFYCLRPTKYPIPYDGPAGEILQLLDRHAWRPAHIHFIVSAPDYKPVVTQVFDRRDENITNDVAFAVKDSLIVDFESRKGDSKAQFELKYDFKLASYESARKHGMRDAVGPSD</sequence>
<reference evidence="1" key="1">
    <citation type="submission" date="2023-07" db="EMBL/GenBank/DDBJ databases">
        <title>Black Yeasts Isolated from many extreme environments.</title>
        <authorList>
            <person name="Coleine C."/>
            <person name="Stajich J.E."/>
            <person name="Selbmann L."/>
        </authorList>
    </citation>
    <scope>NUCLEOTIDE SEQUENCE</scope>
    <source>
        <strain evidence="1">CCFEE 5714</strain>
    </source>
</reference>
<gene>
    <name evidence="1" type="ORF">LTR37_017637</name>
</gene>
<evidence type="ECO:0000313" key="1">
    <source>
        <dbReference type="EMBL" id="KAK3697141.1"/>
    </source>
</evidence>
<accession>A0ACC3ML18</accession>
<name>A0ACC3ML18_9PEZI</name>
<comment type="caution">
    <text evidence="1">The sequence shown here is derived from an EMBL/GenBank/DDBJ whole genome shotgun (WGS) entry which is preliminary data.</text>
</comment>
<dbReference type="Proteomes" id="UP001281147">
    <property type="component" value="Unassembled WGS sequence"/>
</dbReference>
<dbReference type="EMBL" id="JAUTXU010000231">
    <property type="protein sequence ID" value="KAK3697141.1"/>
    <property type="molecule type" value="Genomic_DNA"/>
</dbReference>